<dbReference type="GO" id="GO:0005829">
    <property type="term" value="C:cytosol"/>
    <property type="evidence" value="ECO:0007669"/>
    <property type="project" value="TreeGrafter"/>
</dbReference>
<dbReference type="OrthoDB" id="409189at2759"/>
<dbReference type="PANTHER" id="PTHR43284">
    <property type="entry name" value="ASPARAGINE SYNTHETASE (GLUTAMINE-HYDROLYZING)"/>
    <property type="match status" value="1"/>
</dbReference>
<keyword evidence="11" id="KW-0436">Ligase</keyword>
<keyword evidence="2 5" id="KW-0547">Nucleotide-binding</keyword>
<evidence type="ECO:0000313" key="11">
    <source>
        <dbReference type="EMBL" id="KKA16212.1"/>
    </source>
</evidence>
<keyword evidence="6" id="KW-0028">Amino-acid biosynthesis</keyword>
<evidence type="ECO:0000256" key="4">
    <source>
        <dbReference type="ARBA" id="ARBA00022962"/>
    </source>
</evidence>
<dbReference type="RefSeq" id="XP_013322824.1">
    <property type="nucleotide sequence ID" value="XM_013467370.1"/>
</dbReference>
<dbReference type="Proteomes" id="UP000053958">
    <property type="component" value="Unassembled WGS sequence"/>
</dbReference>
<dbReference type="SUPFAM" id="SSF56235">
    <property type="entry name" value="N-terminal nucleophile aminohydrolases (Ntn hydrolases)"/>
    <property type="match status" value="1"/>
</dbReference>
<feature type="active site" description="For GATase activity" evidence="6">
    <location>
        <position position="47"/>
    </location>
</feature>
<evidence type="ECO:0000256" key="1">
    <source>
        <dbReference type="ARBA" id="ARBA00005752"/>
    </source>
</evidence>
<organism evidence="11 12">
    <name type="scientific">Rasamsonia emersonii (strain ATCC 16479 / CBS 393.64 / IMI 116815)</name>
    <dbReference type="NCBI Taxonomy" id="1408163"/>
    <lineage>
        <taxon>Eukaryota</taxon>
        <taxon>Fungi</taxon>
        <taxon>Dikarya</taxon>
        <taxon>Ascomycota</taxon>
        <taxon>Pezizomycotina</taxon>
        <taxon>Eurotiomycetes</taxon>
        <taxon>Eurotiomycetidae</taxon>
        <taxon>Eurotiales</taxon>
        <taxon>Trichocomaceae</taxon>
        <taxon>Rasamsonia</taxon>
    </lineage>
</organism>
<keyword evidence="9" id="KW-0472">Membrane</keyword>
<dbReference type="STRING" id="1408163.A0A0F4YDE1"/>
<dbReference type="NCBIfam" id="TIGR01536">
    <property type="entry name" value="asn_synth_AEB"/>
    <property type="match status" value="1"/>
</dbReference>
<dbReference type="EMBL" id="LASV01000810">
    <property type="protein sequence ID" value="KKA16212.1"/>
    <property type="molecule type" value="Genomic_DNA"/>
</dbReference>
<keyword evidence="6" id="KW-0061">Asparagine biosynthesis</keyword>
<keyword evidence="4 6" id="KW-0315">Glutamine amidotransferase</keyword>
<evidence type="ECO:0000256" key="8">
    <source>
        <dbReference type="PIRSR" id="PIRSR001589-3"/>
    </source>
</evidence>
<feature type="binding site" evidence="7">
    <location>
        <position position="150"/>
    </location>
    <ligand>
        <name>L-glutamine</name>
        <dbReference type="ChEBI" id="CHEBI:58359"/>
    </ligand>
</feature>
<dbReference type="CDD" id="cd00712">
    <property type="entry name" value="AsnB"/>
    <property type="match status" value="1"/>
</dbReference>
<keyword evidence="12" id="KW-1185">Reference proteome</keyword>
<dbReference type="InterPro" id="IPR029055">
    <property type="entry name" value="Ntn_hydrolases_N"/>
</dbReference>
<dbReference type="GeneID" id="25313266"/>
<dbReference type="Gene3D" id="3.60.20.10">
    <property type="entry name" value="Glutamine Phosphoribosylpyrophosphate, subunit 1, domain 1"/>
    <property type="match status" value="1"/>
</dbReference>
<dbReference type="GO" id="GO:0004066">
    <property type="term" value="F:asparagine synthase (glutamine-hydrolyzing) activity"/>
    <property type="evidence" value="ECO:0007669"/>
    <property type="project" value="UniProtKB-EC"/>
</dbReference>
<evidence type="ECO:0000256" key="6">
    <source>
        <dbReference type="PIRSR" id="PIRSR001589-1"/>
    </source>
</evidence>
<keyword evidence="9" id="KW-1133">Transmembrane helix</keyword>
<dbReference type="PANTHER" id="PTHR43284:SF1">
    <property type="entry name" value="ASPARAGINE SYNTHETASE"/>
    <property type="match status" value="1"/>
</dbReference>
<dbReference type="GO" id="GO:0005524">
    <property type="term" value="F:ATP binding"/>
    <property type="evidence" value="ECO:0007669"/>
    <property type="project" value="UniProtKB-KW"/>
</dbReference>
<dbReference type="AlphaFoldDB" id="A0A0F4YDE1"/>
<proteinExistence type="inferred from homology"/>
<comment type="similarity">
    <text evidence="1">Belongs to the asparagine synthetase family.</text>
</comment>
<comment type="caution">
    <text evidence="11">The sequence shown here is derived from an EMBL/GenBank/DDBJ whole genome shotgun (WGS) entry which is preliminary data.</text>
</comment>
<name>A0A0F4YDE1_RASE3</name>
<reference evidence="11 12" key="1">
    <citation type="submission" date="2015-04" db="EMBL/GenBank/DDBJ databases">
        <authorList>
            <person name="Heijne W.H."/>
            <person name="Fedorova N.D."/>
            <person name="Nierman W.C."/>
            <person name="Vollebregt A.W."/>
            <person name="Zhao Z."/>
            <person name="Wu L."/>
            <person name="Kumar M."/>
            <person name="Stam H."/>
            <person name="van den Berg M.A."/>
            <person name="Pel H.J."/>
        </authorList>
    </citation>
    <scope>NUCLEOTIDE SEQUENCE [LARGE SCALE GENOMIC DNA]</scope>
    <source>
        <strain evidence="11 12">CBS 393.64</strain>
    </source>
</reference>
<keyword evidence="9" id="KW-0812">Transmembrane</keyword>
<dbReference type="Pfam" id="PF13537">
    <property type="entry name" value="GATase_7"/>
    <property type="match status" value="1"/>
</dbReference>
<gene>
    <name evidence="11" type="ORF">T310_10198</name>
</gene>
<protein>
    <submittedName>
        <fullName evidence="11">Asparagine synthase (Glutamine-hydrolyzing)</fullName>
        <ecNumber evidence="11">6.3.5.4</ecNumber>
    </submittedName>
</protein>
<accession>A0A0F4YDE1</accession>
<dbReference type="PIRSF" id="PIRSF001589">
    <property type="entry name" value="Asn_synthetase_glu-h"/>
    <property type="match status" value="1"/>
</dbReference>
<feature type="binding site" evidence="7">
    <location>
        <position position="352"/>
    </location>
    <ligand>
        <name>ATP</name>
        <dbReference type="ChEBI" id="CHEBI:30616"/>
    </ligand>
</feature>
<dbReference type="Pfam" id="PF00733">
    <property type="entry name" value="Asn_synthase"/>
    <property type="match status" value="2"/>
</dbReference>
<dbReference type="InterPro" id="IPR001962">
    <property type="entry name" value="Asn_synthase"/>
</dbReference>
<dbReference type="FunFam" id="3.60.20.10:FF:000155">
    <property type="entry name" value="Asparagine synthetase (Eurofung)"/>
    <property type="match status" value="1"/>
</dbReference>
<feature type="transmembrane region" description="Helical" evidence="9">
    <location>
        <begin position="28"/>
        <end position="53"/>
    </location>
</feature>
<dbReference type="CDD" id="cd01991">
    <property type="entry name" value="Asn_synthase_B_C"/>
    <property type="match status" value="1"/>
</dbReference>
<dbReference type="InterPro" id="IPR006426">
    <property type="entry name" value="Asn_synth_AEB"/>
</dbReference>
<dbReference type="InterPro" id="IPR017932">
    <property type="entry name" value="GATase_2_dom"/>
</dbReference>
<dbReference type="InterPro" id="IPR051786">
    <property type="entry name" value="ASN_synthetase/amidase"/>
</dbReference>
<keyword evidence="3 5" id="KW-0067">ATP-binding</keyword>
<dbReference type="EC" id="6.3.5.4" evidence="11"/>
<evidence type="ECO:0000256" key="7">
    <source>
        <dbReference type="PIRSR" id="PIRSR001589-2"/>
    </source>
</evidence>
<evidence type="ECO:0000256" key="2">
    <source>
        <dbReference type="ARBA" id="ARBA00022741"/>
    </source>
</evidence>
<feature type="binding site" evidence="7">
    <location>
        <begin position="445"/>
        <end position="446"/>
    </location>
    <ligand>
        <name>ATP</name>
        <dbReference type="ChEBI" id="CHEBI:30616"/>
    </ligand>
</feature>
<evidence type="ECO:0000256" key="9">
    <source>
        <dbReference type="SAM" id="Phobius"/>
    </source>
</evidence>
<sequence>MRDEAFYLFVIASRGTHAACPIQLALECNIFLLLSVILLIILLLAMCGLTAILSFRNRPDSPAVTEKEIDDSLEIVKHRGPDARGQWISPDGRVGLGHVRLSIIDLSPDGNQPFHDRQNDVHAIVNGELYDHERYRADLYSEYDFQGRSDCEIVLALYRHYGLSFVSHLRGEFALVLWDAKRQVFLAARDRYGIKSLYYTFVDGRLLVATEMKSFLALGWQPEWCVQSLMDGGWRFDKRTLFKGVRKVLPGHYLLSKHFGDVEQRLYWDLEYPDKRVLETRSEAEMIAGVRKRLLQAVRLRLRADVPVGVYLSGGLDSSAIAGMVAHLLRESGAQLGNDDSRDLSRMQCFTVQFDKDSGADESDIAQRTAEWLGVDFHPVHLDEAAMAARFEDVVWYSETPTADVNAMGKLALSEVVHSKGFKVVITGLSYNPKAWLLLTVFLFSGEGSDEHFGGYSLLCADALAEPDYSWPASILSEFARGEAWRAARAKVDIMNFDPGASTVPASTARMLNDTSIATALSTHTPLPFAPWTAACYPDSNPETALAESFDGRVHEAMANRWHPLHTAEYIWTRTTFPNVLLRYVGDNIDMVHHVESRTPFLDHHVTEYANGLPPSLKMKYDPATQSFRDKYLLREAMKPFVTAEIYERAKHPYMGPARFAENGPLHAVVRRLVTRENVAKLGFVDWSKTEGLVERAFVDKDAFAFRRAMAVAQFVVLGQRFGVKTAAPEAE</sequence>
<evidence type="ECO:0000256" key="3">
    <source>
        <dbReference type="ARBA" id="ARBA00022840"/>
    </source>
</evidence>
<evidence type="ECO:0000313" key="12">
    <source>
        <dbReference type="Proteomes" id="UP000053958"/>
    </source>
</evidence>
<feature type="site" description="Important for beta-aspartyl-AMP intermediate formation" evidence="8">
    <location>
        <position position="447"/>
    </location>
</feature>
<dbReference type="PROSITE" id="PS51278">
    <property type="entry name" value="GATASE_TYPE_2"/>
    <property type="match status" value="1"/>
</dbReference>
<dbReference type="GO" id="GO:0006529">
    <property type="term" value="P:asparagine biosynthetic process"/>
    <property type="evidence" value="ECO:0007669"/>
    <property type="project" value="UniProtKB-KW"/>
</dbReference>
<evidence type="ECO:0000259" key="10">
    <source>
        <dbReference type="PROSITE" id="PS51278"/>
    </source>
</evidence>
<dbReference type="Gene3D" id="3.40.50.620">
    <property type="entry name" value="HUPs"/>
    <property type="match status" value="1"/>
</dbReference>
<dbReference type="InterPro" id="IPR033738">
    <property type="entry name" value="AsnB_N"/>
</dbReference>
<feature type="domain" description="Glutamine amidotransferase type-2" evidence="10">
    <location>
        <begin position="47"/>
        <end position="259"/>
    </location>
</feature>
<dbReference type="SUPFAM" id="SSF52402">
    <property type="entry name" value="Adenine nucleotide alpha hydrolases-like"/>
    <property type="match status" value="1"/>
</dbReference>
<evidence type="ECO:0000256" key="5">
    <source>
        <dbReference type="PIRNR" id="PIRNR001589"/>
    </source>
</evidence>
<dbReference type="InterPro" id="IPR014729">
    <property type="entry name" value="Rossmann-like_a/b/a_fold"/>
</dbReference>